<feature type="region of interest" description="Disordered" evidence="3">
    <location>
        <begin position="684"/>
        <end position="703"/>
    </location>
</feature>
<protein>
    <recommendedName>
        <fullName evidence="6">Integrase</fullName>
    </recommendedName>
</protein>
<feature type="region of interest" description="Disordered" evidence="3">
    <location>
        <begin position="233"/>
        <end position="253"/>
    </location>
</feature>
<gene>
    <name evidence="4" type="ORF">AOPFMNJM_0651</name>
</gene>
<keyword evidence="1" id="KW-0233">DNA recombination</keyword>
<evidence type="ECO:0000313" key="5">
    <source>
        <dbReference type="Proteomes" id="UP001055102"/>
    </source>
</evidence>
<keyword evidence="2" id="KW-0175">Coiled coil</keyword>
<comment type="caution">
    <text evidence="4">The sequence shown here is derived from an EMBL/GenBank/DDBJ whole genome shotgun (WGS) entry which is preliminary data.</text>
</comment>
<sequence>MTNRTVRAAAPRIATDASGRALKLGPARSDQHFTMLEPFEADRVWRACDFFLKSKQDVRHASERPRKEVRLAIAKLRDVETARAFKDALDETFESIAKWNHRPQHALELAVRLWEEGCIVLPKGLLIPGTDHVFKETLKRDRAFKCLPSLRGDAGALIERVRAHAHETEAWPEPRRVVAALFWALVTTQGLARGATLSWTEARELYGIGRDDTNSWRLKHALDALLPPVDDAVGQAPDGRAPNVRGGGEGSRSDPEFRWVLAVDPAMDAWRRLCAQWIRIQETRQAQAQLTTANLVLQVLSSLPADCRDPYVLLDPRHAIHGAVVEGMKKRLKGGYLTASLKRARALFAQALLELEAAPDRRLRPTTALENPVAPSQIPRPPARQRKTSKEPIPTEWVEMMARILTDDDYAWPRTRQSDYFLDTDGRTRIWSPVRACMILALLSYQGRFSTFAMADSGEGDPSLPRYHDEPHPEWDDGRPGWVEWVNNDLPVERHKRERGIIRRIEAAPGARFHFEANKGGKEYASHWRNRPLYRILTELRDWQVANNPVRAPTPYDRVPSGKTATKIGREANSARYYLFRDPTNTADPTLPVSRSRVRRFFIALLDELETRLRAQGCDLPDGSRLRLVRSRTRSGLAKSVMFTVHTTRVTVITHLMAARVPLAVVRSDTGHWSHATTSYYDKSGYAPRQAGPGEPAEAGGRPGAAAHFLASLAGSETARDVQLESAGRGPANPGPPASARPWRLFEYGACPNGATRCAEAGHASPDAGGEGAPCLRCVHLLSGPGFASGMIRRHRAACEAASTAERTKRELTAEMDSIEELPLPVPADRLRKVEADLAAAGARYEAAIDELASLSCHLEASMRLLVDAGPGPGHGPTFVAVHAGAEPSVAMPPHGAATVAGPGGEAVRVVRADADPASPRMQLAAMLVALGKSDDAEAAPARAPAASASVRLAMRSASAELERWAAAKHANRAGVWAPDGNPGTAAGSGERPMGTPRRPVSGGTRPQAPGAGSRDLASEAS</sequence>
<dbReference type="InterPro" id="IPR013762">
    <property type="entry name" value="Integrase-like_cat_sf"/>
</dbReference>
<reference evidence="4" key="2">
    <citation type="submission" date="2021-08" db="EMBL/GenBank/DDBJ databases">
        <authorList>
            <person name="Tani A."/>
            <person name="Ola A."/>
            <person name="Ogura Y."/>
            <person name="Katsura K."/>
            <person name="Hayashi T."/>
        </authorList>
    </citation>
    <scope>NUCLEOTIDE SEQUENCE</scope>
    <source>
        <strain evidence="4">LMG 23639</strain>
    </source>
</reference>
<evidence type="ECO:0000256" key="3">
    <source>
        <dbReference type="SAM" id="MobiDB-lite"/>
    </source>
</evidence>
<feature type="compositionally biased region" description="Low complexity" evidence="3">
    <location>
        <begin position="687"/>
        <end position="703"/>
    </location>
</feature>
<feature type="region of interest" description="Disordered" evidence="3">
    <location>
        <begin position="720"/>
        <end position="741"/>
    </location>
</feature>
<reference evidence="4" key="1">
    <citation type="journal article" date="2021" name="Front. Microbiol.">
        <title>Comprehensive Comparative Genomics and Phenotyping of Methylobacterium Species.</title>
        <authorList>
            <person name="Alessa O."/>
            <person name="Ogura Y."/>
            <person name="Fujitani Y."/>
            <person name="Takami H."/>
            <person name="Hayashi T."/>
            <person name="Sahin N."/>
            <person name="Tani A."/>
        </authorList>
    </citation>
    <scope>NUCLEOTIDE SEQUENCE</scope>
    <source>
        <strain evidence="4">LMG 23639</strain>
    </source>
</reference>
<dbReference type="Proteomes" id="UP001055102">
    <property type="component" value="Unassembled WGS sequence"/>
</dbReference>
<name>A0ABQ4SSB7_9HYPH</name>
<organism evidence="4 5">
    <name type="scientific">Methylobacterium jeotgali</name>
    <dbReference type="NCBI Taxonomy" id="381630"/>
    <lineage>
        <taxon>Bacteria</taxon>
        <taxon>Pseudomonadati</taxon>
        <taxon>Pseudomonadota</taxon>
        <taxon>Alphaproteobacteria</taxon>
        <taxon>Hyphomicrobiales</taxon>
        <taxon>Methylobacteriaceae</taxon>
        <taxon>Methylobacterium</taxon>
    </lineage>
</organism>
<feature type="region of interest" description="Disordered" evidence="3">
    <location>
        <begin position="975"/>
        <end position="1022"/>
    </location>
</feature>
<proteinExistence type="predicted"/>
<evidence type="ECO:0008006" key="6">
    <source>
        <dbReference type="Google" id="ProtNLM"/>
    </source>
</evidence>
<dbReference type="Gene3D" id="1.10.443.10">
    <property type="entry name" value="Intergrase catalytic core"/>
    <property type="match status" value="1"/>
</dbReference>
<evidence type="ECO:0000256" key="2">
    <source>
        <dbReference type="SAM" id="Coils"/>
    </source>
</evidence>
<dbReference type="Pfam" id="PF13009">
    <property type="entry name" value="Integrase_2"/>
    <property type="match status" value="1"/>
</dbReference>
<accession>A0ABQ4SSB7</accession>
<feature type="coiled-coil region" evidence="2">
    <location>
        <begin position="802"/>
        <end position="851"/>
    </location>
</feature>
<evidence type="ECO:0000313" key="4">
    <source>
        <dbReference type="EMBL" id="GJE05353.1"/>
    </source>
</evidence>
<evidence type="ECO:0000256" key="1">
    <source>
        <dbReference type="ARBA" id="ARBA00023172"/>
    </source>
</evidence>
<dbReference type="InterPro" id="IPR024965">
    <property type="entry name" value="Putative_integrase"/>
</dbReference>
<feature type="region of interest" description="Disordered" evidence="3">
    <location>
        <begin position="368"/>
        <end position="390"/>
    </location>
</feature>
<dbReference type="EMBL" id="BPQR01000010">
    <property type="protein sequence ID" value="GJE05353.1"/>
    <property type="molecule type" value="Genomic_DNA"/>
</dbReference>
<dbReference type="SUPFAM" id="SSF56349">
    <property type="entry name" value="DNA breaking-rejoining enzymes"/>
    <property type="match status" value="1"/>
</dbReference>
<dbReference type="InterPro" id="IPR011010">
    <property type="entry name" value="DNA_brk_join_enz"/>
</dbReference>
<keyword evidence="5" id="KW-1185">Reference proteome</keyword>